<organism evidence="3 4">
    <name type="scientific">Laspinema olomoucense D3b</name>
    <dbReference type="NCBI Taxonomy" id="2953688"/>
    <lineage>
        <taxon>Bacteria</taxon>
        <taxon>Bacillati</taxon>
        <taxon>Cyanobacteriota</taxon>
        <taxon>Cyanophyceae</taxon>
        <taxon>Oscillatoriophycideae</taxon>
        <taxon>Oscillatoriales</taxon>
        <taxon>Laspinemataceae</taxon>
        <taxon>Laspinema</taxon>
        <taxon>Laspinema olomoucense</taxon>
    </lineage>
</organism>
<evidence type="ECO:0000256" key="1">
    <source>
        <dbReference type="SAM" id="MobiDB-lite"/>
    </source>
</evidence>
<evidence type="ECO:0000313" key="3">
    <source>
        <dbReference type="EMBL" id="MCT7980291.1"/>
    </source>
</evidence>
<feature type="compositionally biased region" description="Basic and acidic residues" evidence="1">
    <location>
        <begin position="544"/>
        <end position="558"/>
    </location>
</feature>
<feature type="region of interest" description="Disordered" evidence="1">
    <location>
        <begin position="487"/>
        <end position="512"/>
    </location>
</feature>
<keyword evidence="2" id="KW-0812">Transmembrane</keyword>
<reference evidence="3 4" key="1">
    <citation type="journal article" date="2022" name="Front. Microbiol.">
        <title>High genomic differentiation and limited gene flow indicate recent cryptic speciation within the genus Laspinema (cyanobacteria).</title>
        <authorList>
            <person name="Stanojkovic A."/>
            <person name="Skoupy S."/>
            <person name="Skaloud P."/>
            <person name="Dvorak P."/>
        </authorList>
    </citation>
    <scope>NUCLEOTIDE SEQUENCE [LARGE SCALE GENOMIC DNA]</scope>
    <source>
        <strain evidence="3 4">D3b</strain>
    </source>
</reference>
<protein>
    <submittedName>
        <fullName evidence="3">Hormogonium polysaccharide biosynthesis protein HpsA</fullName>
    </submittedName>
</protein>
<keyword evidence="2" id="KW-0472">Membrane</keyword>
<dbReference type="InterPro" id="IPR049774">
    <property type="entry name" value="EPS_HpsA-like"/>
</dbReference>
<sequence length="1567" mass="171898">MARKHKIQKALTHLVQAIIRFAQKLTSRDTYRFLRTAFVTSRRRLQAGFVLPTTTLLIIVMMLVVSTLMFRSYQRSTDAISEFQRQEVQNAAAPAIERAKSKLEKLFNANLVAGIPPEALLEQTLLSNDYLFPKENLLAMTAGGQNVPAWSFKVNDEDNDPSNDITVAYTILLRTTRGGVTMDPDREGALTSDQEKADALLVRNGPLITGRTDNPLCQSAGNGEEGQVLEEGWFAPSGGILQKNFQVYAVAIPTSSSNQSISTLQYQQDRYMDRGNKWGAWFRTDLELFPGPTFTWNGAMHTQGSFFVRAKDGFNSFLISSKDSCFYNPALNSDITMAQHLVYSIPSLPSENGNFGGPVNFDRHEAGTAASDPEPEVTNLNNENLDSVTGSLNTAINIALDPVKILTNDSTEPLNRSTAGWAKDDNWENGDLAQRITINNPACPPYVDDTYRADNRYGPKTAYNQAFRDPDDPTKCSIPVGEGSFNYGQPITGEDRLIRNTPPVDQPTGYGLDGYWERRSRGEGLRVIVGQRLELGNPFGWVQDRNRDGTTSDDKIPGDDPLNPNPRLPAHAFPSHEQRQRRTLRDNLAAVQSTAVYFHSQQTGDLPVAFVATTVHPGSPNTLRESATFDRITFARDNDAAFNGLGNTATTPIIATDFFNGRGTNGMEFEGLTAGFQSNAARQTALRNLANFTGDLDSAVGGPIIPSNRPARTMWGNYSNLRRILDSGTAYNALSIADQSTLQTASGTLGMLAYNINYLQAYYYGDTTNTANRDRGLDNVTGANAAGLNALADELWQLQNGSENTAAPTFDYEVIPIPITSPPSPPPPATAYNLPPEAYIAKLEEKRNALVAQNRPATEIQRMNSIVKLARLVMTKEQVERDRFNGFSVSDVNETVSNQTFRVTNSRGVIFQVNTTTTTAPPRNVNIACNLSEPTLPIYANNNFGLGEPLTQPLSATLIPGTPAPLTQGEYVVGLSRLCSNEPKFPSLYYLFPAENHNHDGSVGGPAQPPTEPYIAAPNTANYQSLTPAEIGQIALRPRSLPANWILPSAVANSPLLPAAPNSSDRELIRIVQGATTEYRQVAFKDAALYDGREAMNVRVLNIDLNMLRTTTAPGGGGENWLPATGIVYAFREDAVREDAIARPQGAIMNANAPTDPPLVTLPPPATGSISTKSVDYYPDPDRRPYGFRLKNGSTVRRQANPNNPAGMTFVSDNPVYIQGHFNLHNGAATGAGNTIQEFTQTLGGTPTRQAFYDRRDTQLNPQFANPAQDWWRPTEIMADAVTILSNNFCDGSIEDGIIYAGVSDPKDPSQLSAVDRQKKYGCNTASNYTSYINQNRPATTVNGPWMSENRFDPPTQQDASIPNTTNNHIKSANSPIRIAPSGDPVYCTSTGTNCTDPTNWRVYRVAPDTGTYLRFTQNFSNGKRHINAANTTVNMVMVSGVIPQRLNQINGGFHNFPRLLENWTGRDLFIQGSLIQLNFSNYATGPFSQNAWEPTQTPAANVNPFNYYQPPNRNWGYDVGLQYAPAGPISSRMIVPNSKRDEFYREPEADDPYICKLREALGSGCN</sequence>
<dbReference type="NCBIfam" id="NF038301">
    <property type="entry name" value="EPS_HpsA"/>
    <property type="match status" value="1"/>
</dbReference>
<proteinExistence type="predicted"/>
<dbReference type="EMBL" id="JAMXFA010000035">
    <property type="protein sequence ID" value="MCT7980291.1"/>
    <property type="molecule type" value="Genomic_DNA"/>
</dbReference>
<feature type="transmembrane region" description="Helical" evidence="2">
    <location>
        <begin position="49"/>
        <end position="70"/>
    </location>
</feature>
<evidence type="ECO:0000256" key="2">
    <source>
        <dbReference type="SAM" id="Phobius"/>
    </source>
</evidence>
<comment type="caution">
    <text evidence="3">The sequence shown here is derived from an EMBL/GenBank/DDBJ whole genome shotgun (WGS) entry which is preliminary data.</text>
</comment>
<dbReference type="RefSeq" id="WP_261236758.1">
    <property type="nucleotide sequence ID" value="NZ_JAMXFA010000035.1"/>
</dbReference>
<name>A0ABT2NC69_9CYAN</name>
<gene>
    <name evidence="3" type="primary">hpsA</name>
    <name evidence="3" type="ORF">NG792_21440</name>
</gene>
<keyword evidence="4" id="KW-1185">Reference proteome</keyword>
<feature type="region of interest" description="Disordered" evidence="1">
    <location>
        <begin position="540"/>
        <end position="582"/>
    </location>
</feature>
<accession>A0ABT2NC69</accession>
<keyword evidence="2" id="KW-1133">Transmembrane helix</keyword>
<dbReference type="Proteomes" id="UP001525961">
    <property type="component" value="Unassembled WGS sequence"/>
</dbReference>
<evidence type="ECO:0000313" key="4">
    <source>
        <dbReference type="Proteomes" id="UP001525961"/>
    </source>
</evidence>